<proteinExistence type="predicted"/>
<sequence length="58" mass="6319">MDFVEILGIQESEDMTGGTFQNLTFDGGFNSIGGPAYKGNTVLSHNGCLYPNKKEFNN</sequence>
<evidence type="ECO:0000313" key="2">
    <source>
        <dbReference type="Proteomes" id="UP000318384"/>
    </source>
</evidence>
<accession>A0A517WZS4</accession>
<evidence type="ECO:0000313" key="1">
    <source>
        <dbReference type="EMBL" id="QDU10757.1"/>
    </source>
</evidence>
<keyword evidence="2" id="KW-1185">Reference proteome</keyword>
<protein>
    <submittedName>
        <fullName evidence="1">Uncharacterized protein</fullName>
    </submittedName>
</protein>
<name>A0A517WZS4_9PLAN</name>
<gene>
    <name evidence="1" type="ORF">V202x_41690</name>
</gene>
<dbReference type="AlphaFoldDB" id="A0A517WZS4"/>
<dbReference type="Proteomes" id="UP000318384">
    <property type="component" value="Chromosome"/>
</dbReference>
<dbReference type="EMBL" id="CP037422">
    <property type="protein sequence ID" value="QDU10757.1"/>
    <property type="molecule type" value="Genomic_DNA"/>
</dbReference>
<organism evidence="1 2">
    <name type="scientific">Gimesia aquarii</name>
    <dbReference type="NCBI Taxonomy" id="2527964"/>
    <lineage>
        <taxon>Bacteria</taxon>
        <taxon>Pseudomonadati</taxon>
        <taxon>Planctomycetota</taxon>
        <taxon>Planctomycetia</taxon>
        <taxon>Planctomycetales</taxon>
        <taxon>Planctomycetaceae</taxon>
        <taxon>Gimesia</taxon>
    </lineage>
</organism>
<reference evidence="1 2" key="1">
    <citation type="submission" date="2019-03" db="EMBL/GenBank/DDBJ databases">
        <title>Deep-cultivation of Planctomycetes and their phenomic and genomic characterization uncovers novel biology.</title>
        <authorList>
            <person name="Wiegand S."/>
            <person name="Jogler M."/>
            <person name="Boedeker C."/>
            <person name="Pinto D."/>
            <person name="Vollmers J."/>
            <person name="Rivas-Marin E."/>
            <person name="Kohn T."/>
            <person name="Peeters S.H."/>
            <person name="Heuer A."/>
            <person name="Rast P."/>
            <person name="Oberbeckmann S."/>
            <person name="Bunk B."/>
            <person name="Jeske O."/>
            <person name="Meyerdierks A."/>
            <person name="Storesund J.E."/>
            <person name="Kallscheuer N."/>
            <person name="Luecker S."/>
            <person name="Lage O.M."/>
            <person name="Pohl T."/>
            <person name="Merkel B.J."/>
            <person name="Hornburger P."/>
            <person name="Mueller R.-W."/>
            <person name="Bruemmer F."/>
            <person name="Labrenz M."/>
            <person name="Spormann A.M."/>
            <person name="Op den Camp H."/>
            <person name="Overmann J."/>
            <person name="Amann R."/>
            <person name="Jetten M.S.M."/>
            <person name="Mascher T."/>
            <person name="Medema M.H."/>
            <person name="Devos D.P."/>
            <person name="Kaster A.-K."/>
            <person name="Ovreas L."/>
            <person name="Rohde M."/>
            <person name="Galperin M.Y."/>
            <person name="Jogler C."/>
        </authorList>
    </citation>
    <scope>NUCLEOTIDE SEQUENCE [LARGE SCALE GENOMIC DNA]</scope>
    <source>
        <strain evidence="1 2">V202</strain>
    </source>
</reference>